<dbReference type="GO" id="GO:0006508">
    <property type="term" value="P:proteolysis"/>
    <property type="evidence" value="ECO:0007669"/>
    <property type="project" value="UniProtKB-KW"/>
</dbReference>
<dbReference type="Gene3D" id="3.40.50.1820">
    <property type="entry name" value="alpha/beta hydrolase"/>
    <property type="match status" value="1"/>
</dbReference>
<dbReference type="GeneID" id="19158480"/>
<gene>
    <name evidence="7" type="ORF">A1O1_03590</name>
</gene>
<sequence length="500" mass="56277">MKFFSTTLWPLAFQLFLGLEANAKPGFVGGVSRDSSQYTILTHDEYPTYSVRIREQHDDVCEAHSRQYTGWLDFEGKHMFFWYFDSQNDPVNDPLTLWLTGGPGVSSMIAGLFLELGPCRIKENGTGVDYHPYAWTKNTSMIFIDQPTGTGFSYADDGVELPSDSFMSAEDLYIFLYTFLTKVFPEKMEVPFHISGESYGGHYIPALSAEILKQNKIHPHRPQIPLQSVLIGNGFVSPMDTTFGYYETLCTTKPGVEAPVFNETRCTIIAETLPRCLYVHEACYKYPDEKLCKAADEICISIRDLYDQEAGAGSRDPYDITRKCEVEHLCYDGAVEVETYLNQPHILESLGIPDVLGNFSIESPQIVDNFKKGNDLYANTMEQVKYTLENGVDVLIYNGNLDLACNTAGNLRWTNALSWNGQAPFSAQDLKPWYTADEKGNKAQAGSFKEVLAYATPEASTKRRFAFVTVDKSGHMVPLQQPAVSLELYNRWIFGKPIDL</sequence>
<dbReference type="Pfam" id="PF00450">
    <property type="entry name" value="Peptidase_S10"/>
    <property type="match status" value="1"/>
</dbReference>
<dbReference type="EC" id="3.4.16.-" evidence="6"/>
<dbReference type="OrthoDB" id="443318at2759"/>
<keyword evidence="8" id="KW-1185">Reference proteome</keyword>
<evidence type="ECO:0000256" key="4">
    <source>
        <dbReference type="ARBA" id="ARBA00022801"/>
    </source>
</evidence>
<dbReference type="InterPro" id="IPR029058">
    <property type="entry name" value="AB_hydrolase_fold"/>
</dbReference>
<keyword evidence="2 6" id="KW-0121">Carboxypeptidase</keyword>
<evidence type="ECO:0000256" key="1">
    <source>
        <dbReference type="ARBA" id="ARBA00009431"/>
    </source>
</evidence>
<feature type="signal peptide" evidence="6">
    <location>
        <begin position="1"/>
        <end position="23"/>
    </location>
</feature>
<feature type="chain" id="PRO_5006531743" description="Carboxypeptidase" evidence="6">
    <location>
        <begin position="24"/>
        <end position="500"/>
    </location>
</feature>
<dbReference type="PANTHER" id="PTHR11802:SF432">
    <property type="entry name" value="Y, PUTATIVE-RELATED"/>
    <property type="match status" value="1"/>
</dbReference>
<dbReference type="eggNOG" id="KOG1282">
    <property type="taxonomic scope" value="Eukaryota"/>
</dbReference>
<dbReference type="Proteomes" id="UP000019484">
    <property type="component" value="Unassembled WGS sequence"/>
</dbReference>
<keyword evidence="6" id="KW-0732">Signal</keyword>
<evidence type="ECO:0000256" key="3">
    <source>
        <dbReference type="ARBA" id="ARBA00022670"/>
    </source>
</evidence>
<keyword evidence="4 6" id="KW-0378">Hydrolase</keyword>
<dbReference type="PRINTS" id="PR00724">
    <property type="entry name" value="CRBOXYPTASEC"/>
</dbReference>
<evidence type="ECO:0000256" key="6">
    <source>
        <dbReference type="RuleBase" id="RU361156"/>
    </source>
</evidence>
<organism evidence="7 8">
    <name type="scientific">Capronia coronata CBS 617.96</name>
    <dbReference type="NCBI Taxonomy" id="1182541"/>
    <lineage>
        <taxon>Eukaryota</taxon>
        <taxon>Fungi</taxon>
        <taxon>Dikarya</taxon>
        <taxon>Ascomycota</taxon>
        <taxon>Pezizomycotina</taxon>
        <taxon>Eurotiomycetes</taxon>
        <taxon>Chaetothyriomycetidae</taxon>
        <taxon>Chaetothyriales</taxon>
        <taxon>Herpotrichiellaceae</taxon>
        <taxon>Capronia</taxon>
    </lineage>
</organism>
<dbReference type="GO" id="GO:0000324">
    <property type="term" value="C:fungal-type vacuole"/>
    <property type="evidence" value="ECO:0007669"/>
    <property type="project" value="TreeGrafter"/>
</dbReference>
<dbReference type="Gene3D" id="1.10.287.410">
    <property type="match status" value="1"/>
</dbReference>
<accession>W9YC87</accession>
<dbReference type="InterPro" id="IPR001563">
    <property type="entry name" value="Peptidase_S10"/>
</dbReference>
<evidence type="ECO:0000256" key="5">
    <source>
        <dbReference type="ARBA" id="ARBA00023180"/>
    </source>
</evidence>
<dbReference type="STRING" id="1182541.W9YC87"/>
<proteinExistence type="inferred from homology"/>
<dbReference type="EMBL" id="AMWN01000003">
    <property type="protein sequence ID" value="EXJ90487.1"/>
    <property type="molecule type" value="Genomic_DNA"/>
</dbReference>
<dbReference type="PROSITE" id="PS00131">
    <property type="entry name" value="CARBOXYPEPT_SER_SER"/>
    <property type="match status" value="1"/>
</dbReference>
<dbReference type="AlphaFoldDB" id="W9YC87"/>
<evidence type="ECO:0000313" key="7">
    <source>
        <dbReference type="EMBL" id="EXJ90487.1"/>
    </source>
</evidence>
<comment type="caution">
    <text evidence="7">The sequence shown here is derived from an EMBL/GenBank/DDBJ whole genome shotgun (WGS) entry which is preliminary data.</text>
</comment>
<dbReference type="GO" id="GO:0004185">
    <property type="term" value="F:serine-type carboxypeptidase activity"/>
    <property type="evidence" value="ECO:0007669"/>
    <property type="project" value="UniProtKB-UniRule"/>
</dbReference>
<dbReference type="InterPro" id="IPR018202">
    <property type="entry name" value="Ser_caboxypep_ser_AS"/>
</dbReference>
<name>W9YC87_9EURO</name>
<dbReference type="HOGENOM" id="CLU_008523_10_4_1"/>
<dbReference type="PANTHER" id="PTHR11802">
    <property type="entry name" value="SERINE PROTEASE FAMILY S10 SERINE CARBOXYPEPTIDASE"/>
    <property type="match status" value="1"/>
</dbReference>
<dbReference type="RefSeq" id="XP_007722681.1">
    <property type="nucleotide sequence ID" value="XM_007724491.1"/>
</dbReference>
<keyword evidence="5" id="KW-0325">Glycoprotein</keyword>
<reference evidence="7 8" key="1">
    <citation type="submission" date="2013-03" db="EMBL/GenBank/DDBJ databases">
        <title>The Genome Sequence of Capronia coronata CBS 617.96.</title>
        <authorList>
            <consortium name="The Broad Institute Genomics Platform"/>
            <person name="Cuomo C."/>
            <person name="de Hoog S."/>
            <person name="Gorbushina A."/>
            <person name="Walker B."/>
            <person name="Young S.K."/>
            <person name="Zeng Q."/>
            <person name="Gargeya S."/>
            <person name="Fitzgerald M."/>
            <person name="Haas B."/>
            <person name="Abouelleil A."/>
            <person name="Allen A.W."/>
            <person name="Alvarado L."/>
            <person name="Arachchi H.M."/>
            <person name="Berlin A.M."/>
            <person name="Chapman S.B."/>
            <person name="Gainer-Dewar J."/>
            <person name="Goldberg J."/>
            <person name="Griggs A."/>
            <person name="Gujja S."/>
            <person name="Hansen M."/>
            <person name="Howarth C."/>
            <person name="Imamovic A."/>
            <person name="Ireland A."/>
            <person name="Larimer J."/>
            <person name="McCowan C."/>
            <person name="Murphy C."/>
            <person name="Pearson M."/>
            <person name="Poon T.W."/>
            <person name="Priest M."/>
            <person name="Roberts A."/>
            <person name="Saif S."/>
            <person name="Shea T."/>
            <person name="Sisk P."/>
            <person name="Sykes S."/>
            <person name="Wortman J."/>
            <person name="Nusbaum C."/>
            <person name="Birren B."/>
        </authorList>
    </citation>
    <scope>NUCLEOTIDE SEQUENCE [LARGE SCALE GENOMIC DNA]</scope>
    <source>
        <strain evidence="7 8">CBS 617.96</strain>
    </source>
</reference>
<protein>
    <recommendedName>
        <fullName evidence="6">Carboxypeptidase</fullName>
        <ecNumber evidence="6">3.4.16.-</ecNumber>
    </recommendedName>
</protein>
<evidence type="ECO:0000256" key="2">
    <source>
        <dbReference type="ARBA" id="ARBA00022645"/>
    </source>
</evidence>
<dbReference type="SUPFAM" id="SSF53474">
    <property type="entry name" value="alpha/beta-Hydrolases"/>
    <property type="match status" value="1"/>
</dbReference>
<evidence type="ECO:0000313" key="8">
    <source>
        <dbReference type="Proteomes" id="UP000019484"/>
    </source>
</evidence>
<comment type="similarity">
    <text evidence="1 6">Belongs to the peptidase S10 family.</text>
</comment>
<keyword evidence="3 6" id="KW-0645">Protease</keyword>